<dbReference type="PANTHER" id="PTHR30346">
    <property type="entry name" value="TRANSCRIPTIONAL DUAL REGULATOR HCAR-RELATED"/>
    <property type="match status" value="1"/>
</dbReference>
<protein>
    <submittedName>
        <fullName evidence="6">LysR family transcriptional regulator</fullName>
    </submittedName>
</protein>
<evidence type="ECO:0000259" key="5">
    <source>
        <dbReference type="PROSITE" id="PS50931"/>
    </source>
</evidence>
<comment type="similarity">
    <text evidence="1">Belongs to the LysR transcriptional regulatory family.</text>
</comment>
<dbReference type="PANTHER" id="PTHR30346:SF0">
    <property type="entry name" value="HCA OPERON TRANSCRIPTIONAL ACTIVATOR HCAR"/>
    <property type="match status" value="1"/>
</dbReference>
<dbReference type="Gene3D" id="1.10.10.10">
    <property type="entry name" value="Winged helix-like DNA-binding domain superfamily/Winged helix DNA-binding domain"/>
    <property type="match status" value="1"/>
</dbReference>
<dbReference type="InterPro" id="IPR005119">
    <property type="entry name" value="LysR_subst-bd"/>
</dbReference>
<dbReference type="InterPro" id="IPR036390">
    <property type="entry name" value="WH_DNA-bd_sf"/>
</dbReference>
<reference evidence="7" key="1">
    <citation type="journal article" date="2019" name="Int. J. Syst. Evol. Microbiol.">
        <title>The Global Catalogue of Microorganisms (GCM) 10K type strain sequencing project: providing services to taxonomists for standard genome sequencing and annotation.</title>
        <authorList>
            <consortium name="The Broad Institute Genomics Platform"/>
            <consortium name="The Broad Institute Genome Sequencing Center for Infectious Disease"/>
            <person name="Wu L."/>
            <person name="Ma J."/>
        </authorList>
    </citation>
    <scope>NUCLEOTIDE SEQUENCE [LARGE SCALE GENOMIC DNA]</scope>
    <source>
        <strain evidence="7">CGMCC 4.7242</strain>
    </source>
</reference>
<proteinExistence type="inferred from homology"/>
<keyword evidence="2" id="KW-0805">Transcription regulation</keyword>
<dbReference type="EMBL" id="JBHUGH010000004">
    <property type="protein sequence ID" value="MFD1911862.1"/>
    <property type="molecule type" value="Genomic_DNA"/>
</dbReference>
<keyword evidence="7" id="KW-1185">Reference proteome</keyword>
<evidence type="ECO:0000313" key="6">
    <source>
        <dbReference type="EMBL" id="MFD1911862.1"/>
    </source>
</evidence>
<comment type="caution">
    <text evidence="6">The sequence shown here is derived from an EMBL/GenBank/DDBJ whole genome shotgun (WGS) entry which is preliminary data.</text>
</comment>
<evidence type="ECO:0000256" key="4">
    <source>
        <dbReference type="ARBA" id="ARBA00023163"/>
    </source>
</evidence>
<dbReference type="Pfam" id="PF00126">
    <property type="entry name" value="HTH_1"/>
    <property type="match status" value="1"/>
</dbReference>
<dbReference type="RefSeq" id="WP_390260179.1">
    <property type="nucleotide sequence ID" value="NZ_JBHUGH010000004.1"/>
</dbReference>
<sequence length="296" mass="32655">MRFVLAAAEQMSFSGAAQALGTRASSVSRRVRDFEDEIGVALFERTPAGVRLTDAGTRFLGEIAPALRKVEAALHHAGAAGRVEEGTVRIGIITTLAGGMLRELISSFQGMYKDVRLDIRDGGRRDHLRAVRSREIDIAFFTGNTPLADCEVFELWRERVHVALGAGHPLVDSVALDWPMLREERFIVATHEPGPEVHDYVVRRIADYSTYPDVTQCPVIQETLMHMVAMGTGITLVSEGWTKMTLPELTFRPLTAPEDIMPFSAVWSPLNDNPALRRFISFARTMAPKLGQGTAP</sequence>
<evidence type="ECO:0000256" key="2">
    <source>
        <dbReference type="ARBA" id="ARBA00023015"/>
    </source>
</evidence>
<gene>
    <name evidence="6" type="ORF">ACFSGJ_06485</name>
</gene>
<dbReference type="SUPFAM" id="SSF46785">
    <property type="entry name" value="Winged helix' DNA-binding domain"/>
    <property type="match status" value="1"/>
</dbReference>
<keyword evidence="4" id="KW-0804">Transcription</keyword>
<dbReference type="Gene3D" id="3.40.190.10">
    <property type="entry name" value="Periplasmic binding protein-like II"/>
    <property type="match status" value="2"/>
</dbReference>
<dbReference type="CDD" id="cd08414">
    <property type="entry name" value="PBP2_LTTR_aromatics_like"/>
    <property type="match status" value="1"/>
</dbReference>
<name>A0ABW4S4G9_9RHOB</name>
<evidence type="ECO:0000256" key="3">
    <source>
        <dbReference type="ARBA" id="ARBA00023125"/>
    </source>
</evidence>
<dbReference type="Pfam" id="PF03466">
    <property type="entry name" value="LysR_substrate"/>
    <property type="match status" value="1"/>
</dbReference>
<dbReference type="Proteomes" id="UP001597353">
    <property type="component" value="Unassembled WGS sequence"/>
</dbReference>
<dbReference type="InterPro" id="IPR000847">
    <property type="entry name" value="LysR_HTH_N"/>
</dbReference>
<evidence type="ECO:0000256" key="1">
    <source>
        <dbReference type="ARBA" id="ARBA00009437"/>
    </source>
</evidence>
<dbReference type="SUPFAM" id="SSF53850">
    <property type="entry name" value="Periplasmic binding protein-like II"/>
    <property type="match status" value="1"/>
</dbReference>
<accession>A0ABW4S4G9</accession>
<evidence type="ECO:0000313" key="7">
    <source>
        <dbReference type="Proteomes" id="UP001597353"/>
    </source>
</evidence>
<organism evidence="6 7">
    <name type="scientific">Halodurantibacterium flavum</name>
    <dbReference type="NCBI Taxonomy" id="1382802"/>
    <lineage>
        <taxon>Bacteria</taxon>
        <taxon>Pseudomonadati</taxon>
        <taxon>Pseudomonadota</taxon>
        <taxon>Alphaproteobacteria</taxon>
        <taxon>Rhodobacterales</taxon>
        <taxon>Paracoccaceae</taxon>
        <taxon>Halodurantibacterium</taxon>
    </lineage>
</organism>
<dbReference type="InterPro" id="IPR036388">
    <property type="entry name" value="WH-like_DNA-bd_sf"/>
</dbReference>
<keyword evidence="3" id="KW-0238">DNA-binding</keyword>
<feature type="domain" description="HTH lysR-type" evidence="5">
    <location>
        <begin position="1"/>
        <end position="53"/>
    </location>
</feature>
<dbReference type="PROSITE" id="PS50931">
    <property type="entry name" value="HTH_LYSR"/>
    <property type="match status" value="1"/>
</dbReference>